<protein>
    <submittedName>
        <fullName evidence="1">DUF4313 domain-containing protein</fullName>
    </submittedName>
</protein>
<comment type="caution">
    <text evidence="1">The sequence shown here is derived from an EMBL/GenBank/DDBJ whole genome shotgun (WGS) entry which is preliminary data.</text>
</comment>
<dbReference type="Proteomes" id="UP000477156">
    <property type="component" value="Unassembled WGS sequence"/>
</dbReference>
<dbReference type="AlphaFoldDB" id="A0A6L8XRA9"/>
<dbReference type="InterPro" id="IPR025462">
    <property type="entry name" value="DUF4313"/>
</dbReference>
<accession>A0A6L8XRA9</accession>
<organism evidence="1 2">
    <name type="scientific">Blautia wexlerae</name>
    <dbReference type="NCBI Taxonomy" id="418240"/>
    <lineage>
        <taxon>Bacteria</taxon>
        <taxon>Bacillati</taxon>
        <taxon>Bacillota</taxon>
        <taxon>Clostridia</taxon>
        <taxon>Lachnospirales</taxon>
        <taxon>Lachnospiraceae</taxon>
        <taxon>Blautia</taxon>
    </lineage>
</organism>
<dbReference type="RefSeq" id="WP_161276015.1">
    <property type="nucleotide sequence ID" value="NZ_JBCOHN010000036.1"/>
</dbReference>
<name>A0A6L8XRA9_9FIRM</name>
<gene>
    <name evidence="1" type="ORF">GT712_05310</name>
</gene>
<evidence type="ECO:0000313" key="1">
    <source>
        <dbReference type="EMBL" id="MZS88521.1"/>
    </source>
</evidence>
<dbReference type="Pfam" id="PF14190">
    <property type="entry name" value="DUF4313"/>
    <property type="match status" value="1"/>
</dbReference>
<reference evidence="1 2" key="1">
    <citation type="journal article" date="2019" name="Nat. Med.">
        <title>A library of human gut bacterial isolates paired with longitudinal multiomics data enables mechanistic microbiome research.</title>
        <authorList>
            <person name="Poyet M."/>
            <person name="Groussin M."/>
            <person name="Gibbons S.M."/>
            <person name="Avila-Pacheco J."/>
            <person name="Jiang X."/>
            <person name="Kearney S.M."/>
            <person name="Perrotta A.R."/>
            <person name="Berdy B."/>
            <person name="Zhao S."/>
            <person name="Lieberman T.D."/>
            <person name="Swanson P.K."/>
            <person name="Smith M."/>
            <person name="Roesemann S."/>
            <person name="Alexander J.E."/>
            <person name="Rich S.A."/>
            <person name="Livny J."/>
            <person name="Vlamakis H."/>
            <person name="Clish C."/>
            <person name="Bullock K."/>
            <person name="Deik A."/>
            <person name="Scott J."/>
            <person name="Pierce K.A."/>
            <person name="Xavier R.J."/>
            <person name="Alm E.J."/>
        </authorList>
    </citation>
    <scope>NUCLEOTIDE SEQUENCE [LARGE SCALE GENOMIC DNA]</scope>
    <source>
        <strain evidence="1 2">BIOML-A12</strain>
    </source>
</reference>
<sequence length="164" mass="18809">MNEKNNENRNGRKTLPFPWEYGQEEITLKVSSYAYGNGLAILMYSQTEGELELFDDLTVNLPGGYGLEPQEAFISGDFTKDKLAFIEKNRLGNRLPGHARSGFATYTSVAFDLSRLAQYDRERVEEFCRQWGLDVPKEPEKIQGKLTGKKKREREIEVYGSKNE</sequence>
<proteinExistence type="predicted"/>
<dbReference type="EMBL" id="WWVF01000008">
    <property type="protein sequence ID" value="MZS88521.1"/>
    <property type="molecule type" value="Genomic_DNA"/>
</dbReference>
<evidence type="ECO:0000313" key="2">
    <source>
        <dbReference type="Proteomes" id="UP000477156"/>
    </source>
</evidence>